<evidence type="ECO:0000256" key="1">
    <source>
        <dbReference type="SAM" id="MobiDB-lite"/>
    </source>
</evidence>
<feature type="compositionally biased region" description="Low complexity" evidence="1">
    <location>
        <begin position="163"/>
        <end position="183"/>
    </location>
</feature>
<reference evidence="3" key="1">
    <citation type="journal article" date="2017" name="Genome Biol.">
        <title>Comparative genomics reveals high biological diversity and specific adaptations in the industrially and medically important fungal genus Aspergillus.</title>
        <authorList>
            <person name="de Vries R.P."/>
            <person name="Riley R."/>
            <person name="Wiebenga A."/>
            <person name="Aguilar-Osorio G."/>
            <person name="Amillis S."/>
            <person name="Uchima C.A."/>
            <person name="Anderluh G."/>
            <person name="Asadollahi M."/>
            <person name="Askin M."/>
            <person name="Barry K."/>
            <person name="Battaglia E."/>
            <person name="Bayram O."/>
            <person name="Benocci T."/>
            <person name="Braus-Stromeyer S.A."/>
            <person name="Caldana C."/>
            <person name="Canovas D."/>
            <person name="Cerqueira G.C."/>
            <person name="Chen F."/>
            <person name="Chen W."/>
            <person name="Choi C."/>
            <person name="Clum A."/>
            <person name="Dos Santos R.A."/>
            <person name="Damasio A.R."/>
            <person name="Diallinas G."/>
            <person name="Emri T."/>
            <person name="Fekete E."/>
            <person name="Flipphi M."/>
            <person name="Freyberg S."/>
            <person name="Gallo A."/>
            <person name="Gournas C."/>
            <person name="Habgood R."/>
            <person name="Hainaut M."/>
            <person name="Harispe M.L."/>
            <person name="Henrissat B."/>
            <person name="Hilden K.S."/>
            <person name="Hope R."/>
            <person name="Hossain A."/>
            <person name="Karabika E."/>
            <person name="Karaffa L."/>
            <person name="Karanyi Z."/>
            <person name="Krasevec N."/>
            <person name="Kuo A."/>
            <person name="Kusch H."/>
            <person name="LaButti K."/>
            <person name="Lagendijk E.L."/>
            <person name="Lapidus A."/>
            <person name="Levasseur A."/>
            <person name="Lindquist E."/>
            <person name="Lipzen A."/>
            <person name="Logrieco A.F."/>
            <person name="MacCabe A."/>
            <person name="Maekelae M.R."/>
            <person name="Malavazi I."/>
            <person name="Melin P."/>
            <person name="Meyer V."/>
            <person name="Mielnichuk N."/>
            <person name="Miskei M."/>
            <person name="Molnar A.P."/>
            <person name="Mule G."/>
            <person name="Ngan C.Y."/>
            <person name="Orejas M."/>
            <person name="Orosz E."/>
            <person name="Ouedraogo J.P."/>
            <person name="Overkamp K.M."/>
            <person name="Park H.-S."/>
            <person name="Perrone G."/>
            <person name="Piumi F."/>
            <person name="Punt P.J."/>
            <person name="Ram A.F."/>
            <person name="Ramon A."/>
            <person name="Rauscher S."/>
            <person name="Record E."/>
            <person name="Riano-Pachon D.M."/>
            <person name="Robert V."/>
            <person name="Roehrig J."/>
            <person name="Ruller R."/>
            <person name="Salamov A."/>
            <person name="Salih N.S."/>
            <person name="Samson R.A."/>
            <person name="Sandor E."/>
            <person name="Sanguinetti M."/>
            <person name="Schuetze T."/>
            <person name="Sepcic K."/>
            <person name="Shelest E."/>
            <person name="Sherlock G."/>
            <person name="Sophianopoulou V."/>
            <person name="Squina F.M."/>
            <person name="Sun H."/>
            <person name="Susca A."/>
            <person name="Todd R.B."/>
            <person name="Tsang A."/>
            <person name="Unkles S.E."/>
            <person name="van de Wiele N."/>
            <person name="van Rossen-Uffink D."/>
            <person name="Oliveira J.V."/>
            <person name="Vesth T.C."/>
            <person name="Visser J."/>
            <person name="Yu J.-H."/>
            <person name="Zhou M."/>
            <person name="Andersen M.R."/>
            <person name="Archer D.B."/>
            <person name="Baker S.E."/>
            <person name="Benoit I."/>
            <person name="Brakhage A.A."/>
            <person name="Braus G.H."/>
            <person name="Fischer R."/>
            <person name="Frisvad J.C."/>
            <person name="Goldman G.H."/>
            <person name="Houbraken J."/>
            <person name="Oakley B."/>
            <person name="Pocsi I."/>
            <person name="Scazzocchio C."/>
            <person name="Seiboth B."/>
            <person name="vanKuyk P.A."/>
            <person name="Wortman J."/>
            <person name="Dyer P.S."/>
            <person name="Grigoriev I.V."/>
        </authorList>
    </citation>
    <scope>NUCLEOTIDE SEQUENCE [LARGE SCALE GENOMIC DNA]</scope>
    <source>
        <strain evidence="3">DTO 134E9</strain>
    </source>
</reference>
<dbReference type="RefSeq" id="XP_040686400.1">
    <property type="nucleotide sequence ID" value="XM_040838425.1"/>
</dbReference>
<dbReference type="OrthoDB" id="3767426at2759"/>
<sequence length="256" mass="27910">MVTQQSTNATAIWLGHNWMQLFLASWVSRNNPPDTPVSQLKHIYTNIETALPFPDLCRILALKYRFPGCGNTPQEDLYLFLGRVYEESPQLGSQKLDNVQLMLDQYLSQRTWKPSVASTPMVSSTPLASTPLTAPSLYSTPPANVLDQSSALQTVREEAARSVSGSASVSGSVSASVSAGPASLPELPSDLARFTSSLKARGDVEGVKPVYEEVMLRETPPDWQSIGNYNGITGVGRGTTKKEARHLASREIWNSL</sequence>
<dbReference type="VEuPathDB" id="FungiDB:ASPWEDRAFT_589829"/>
<keyword evidence="3" id="KW-1185">Reference proteome</keyword>
<evidence type="ECO:0008006" key="4">
    <source>
        <dbReference type="Google" id="ProtNLM"/>
    </source>
</evidence>
<dbReference type="Proteomes" id="UP000184383">
    <property type="component" value="Unassembled WGS sequence"/>
</dbReference>
<name>A0A1L9RCY0_ASPWE</name>
<organism evidence="2 3">
    <name type="scientific">Aspergillus wentii DTO 134E9</name>
    <dbReference type="NCBI Taxonomy" id="1073089"/>
    <lineage>
        <taxon>Eukaryota</taxon>
        <taxon>Fungi</taxon>
        <taxon>Dikarya</taxon>
        <taxon>Ascomycota</taxon>
        <taxon>Pezizomycotina</taxon>
        <taxon>Eurotiomycetes</taxon>
        <taxon>Eurotiomycetidae</taxon>
        <taxon>Eurotiales</taxon>
        <taxon>Aspergillaceae</taxon>
        <taxon>Aspergillus</taxon>
        <taxon>Aspergillus subgen. Cremei</taxon>
    </lineage>
</organism>
<evidence type="ECO:0000313" key="3">
    <source>
        <dbReference type="Proteomes" id="UP000184383"/>
    </source>
</evidence>
<proteinExistence type="predicted"/>
<dbReference type="EMBL" id="KV878214">
    <property type="protein sequence ID" value="OJJ32723.1"/>
    <property type="molecule type" value="Genomic_DNA"/>
</dbReference>
<protein>
    <recommendedName>
        <fullName evidence="4">DRBM domain-containing protein</fullName>
    </recommendedName>
</protein>
<accession>A0A1L9RCY0</accession>
<feature type="region of interest" description="Disordered" evidence="1">
    <location>
        <begin position="163"/>
        <end position="188"/>
    </location>
</feature>
<dbReference type="AlphaFoldDB" id="A0A1L9RCY0"/>
<dbReference type="CDD" id="cd00048">
    <property type="entry name" value="DSRM_SF"/>
    <property type="match status" value="1"/>
</dbReference>
<evidence type="ECO:0000313" key="2">
    <source>
        <dbReference type="EMBL" id="OJJ32723.1"/>
    </source>
</evidence>
<gene>
    <name evidence="2" type="ORF">ASPWEDRAFT_589829</name>
</gene>
<dbReference type="GeneID" id="63754273"/>